<dbReference type="InterPro" id="IPR014151">
    <property type="entry name" value="DNA_helicase_AddA"/>
</dbReference>
<dbReference type="SUPFAM" id="SSF52540">
    <property type="entry name" value="P-loop containing nucleoside triphosphate hydrolases"/>
    <property type="match status" value="1"/>
</dbReference>
<dbReference type="InterPro" id="IPR014016">
    <property type="entry name" value="UvrD-like_ATP-bd"/>
</dbReference>
<dbReference type="InterPro" id="IPR011604">
    <property type="entry name" value="PDDEXK-like_dom_sf"/>
</dbReference>
<keyword evidence="8" id="KW-0238">DNA-binding</keyword>
<evidence type="ECO:0000256" key="1">
    <source>
        <dbReference type="ARBA" id="ARBA00022722"/>
    </source>
</evidence>
<dbReference type="NCBIfam" id="TIGR02784">
    <property type="entry name" value="addA_alphas"/>
    <property type="match status" value="1"/>
</dbReference>
<dbReference type="EC" id="5.6.2.4" evidence="12"/>
<dbReference type="Pfam" id="PF12705">
    <property type="entry name" value="PDDEXK_1"/>
    <property type="match status" value="1"/>
</dbReference>
<dbReference type="EMBL" id="QURN01000004">
    <property type="protein sequence ID" value="RFC68571.1"/>
    <property type="molecule type" value="Genomic_DNA"/>
</dbReference>
<dbReference type="InterPro" id="IPR014017">
    <property type="entry name" value="DNA_helicase_UvrD-like_C"/>
</dbReference>
<dbReference type="GO" id="GO:0005524">
    <property type="term" value="F:ATP binding"/>
    <property type="evidence" value="ECO:0007669"/>
    <property type="project" value="UniProtKB-UniRule"/>
</dbReference>
<feature type="domain" description="UvrD-like helicase ATP-binding" evidence="16">
    <location>
        <begin position="8"/>
        <end position="498"/>
    </location>
</feature>
<evidence type="ECO:0000256" key="5">
    <source>
        <dbReference type="ARBA" id="ARBA00022806"/>
    </source>
</evidence>
<comment type="caution">
    <text evidence="18">The sequence shown here is derived from an EMBL/GenBank/DDBJ whole genome shotgun (WGS) entry which is preliminary data.</text>
</comment>
<dbReference type="InterPro" id="IPR011335">
    <property type="entry name" value="Restrct_endonuc-II-like"/>
</dbReference>
<dbReference type="Pfam" id="PF00580">
    <property type="entry name" value="UvrD-helicase"/>
    <property type="match status" value="1"/>
</dbReference>
<dbReference type="Proteomes" id="UP000262379">
    <property type="component" value="Unassembled WGS sequence"/>
</dbReference>
<comment type="catalytic activity">
    <reaction evidence="11">
        <text>Couples ATP hydrolysis with the unwinding of duplex DNA by translocating in the 3'-5' direction.</text>
        <dbReference type="EC" id="5.6.2.4"/>
    </reaction>
</comment>
<proteinExistence type="predicted"/>
<dbReference type="GO" id="GO:0000725">
    <property type="term" value="P:recombinational repair"/>
    <property type="evidence" value="ECO:0007669"/>
    <property type="project" value="TreeGrafter"/>
</dbReference>
<evidence type="ECO:0000256" key="7">
    <source>
        <dbReference type="ARBA" id="ARBA00022840"/>
    </source>
</evidence>
<evidence type="ECO:0000256" key="10">
    <source>
        <dbReference type="ARBA" id="ARBA00023235"/>
    </source>
</evidence>
<evidence type="ECO:0000256" key="6">
    <source>
        <dbReference type="ARBA" id="ARBA00022839"/>
    </source>
</evidence>
<gene>
    <name evidence="18" type="primary">addA</name>
    <name evidence="18" type="ORF">DY251_06280</name>
</gene>
<keyword evidence="19" id="KW-1185">Reference proteome</keyword>
<dbReference type="InterPro" id="IPR000212">
    <property type="entry name" value="DNA_helicase_UvrD/REP"/>
</dbReference>
<dbReference type="InterPro" id="IPR038726">
    <property type="entry name" value="PDDEXK_AddAB-type"/>
</dbReference>
<organism evidence="18 19">
    <name type="scientific">Mesorhizobium denitrificans</name>
    <dbReference type="NCBI Taxonomy" id="2294114"/>
    <lineage>
        <taxon>Bacteria</taxon>
        <taxon>Pseudomonadati</taxon>
        <taxon>Pseudomonadota</taxon>
        <taxon>Alphaproteobacteria</taxon>
        <taxon>Hyphomicrobiales</taxon>
        <taxon>Phyllobacteriaceae</taxon>
        <taxon>Mesorhizobium</taxon>
    </lineage>
</organism>
<dbReference type="PROSITE" id="PS51217">
    <property type="entry name" value="UVRD_HELICASE_CTER"/>
    <property type="match status" value="1"/>
</dbReference>
<evidence type="ECO:0000256" key="12">
    <source>
        <dbReference type="ARBA" id="ARBA00034808"/>
    </source>
</evidence>
<dbReference type="PANTHER" id="PTHR11070">
    <property type="entry name" value="UVRD / RECB / PCRA DNA HELICASE FAMILY MEMBER"/>
    <property type="match status" value="1"/>
</dbReference>
<dbReference type="GO" id="GO:0005829">
    <property type="term" value="C:cytosol"/>
    <property type="evidence" value="ECO:0007669"/>
    <property type="project" value="TreeGrafter"/>
</dbReference>
<protein>
    <recommendedName>
        <fullName evidence="12">DNA 3'-5' helicase</fullName>
        <ecNumber evidence="12">5.6.2.4</ecNumber>
    </recommendedName>
    <alternativeName>
        <fullName evidence="13">DNA 3'-5' helicase II</fullName>
    </alternativeName>
</protein>
<evidence type="ECO:0000256" key="8">
    <source>
        <dbReference type="ARBA" id="ARBA00023125"/>
    </source>
</evidence>
<evidence type="ECO:0000259" key="17">
    <source>
        <dbReference type="PROSITE" id="PS51217"/>
    </source>
</evidence>
<feature type="domain" description="UvrD-like helicase C-terminal" evidence="17">
    <location>
        <begin position="513"/>
        <end position="799"/>
    </location>
</feature>
<evidence type="ECO:0000313" key="18">
    <source>
        <dbReference type="EMBL" id="RFC68571.1"/>
    </source>
</evidence>
<dbReference type="GO" id="GO:0043138">
    <property type="term" value="F:3'-5' DNA helicase activity"/>
    <property type="evidence" value="ECO:0007669"/>
    <property type="project" value="UniProtKB-EC"/>
</dbReference>
<sequence length="1171" mass="128534">MKPQRPIPPETLTAQAKASDPAISAWVSANAGSGKTHVLSQRVIRLLLGDTDPARILCLTYTRAAAANMANRVFKELAAWTALPDDKLTDAIAALEGARPGAAKLSLARRLFSKALETPGGLKIQTIHAFCESVLHQFPLEANIAAHFELLDSKMEQMLLAQARRDLISGAADGGDPEIAEAFAMVLERGGESGLDALLGEIISKRDGLRRFISAARVGPELDDRAFEPLFEEFGFPSGETAESIAQSVWPLPGFPRDAFSEFATIANEVGAGQVQKNILPDAIAGFNEADPVRRMQLLAKGFLKTDGQPYAERTFTKALQARMPDVIERYAEAALALSAARDRLALFRMLEGTAAALTVADKLIERYEKLKSDKGFLDFNDLITRTVRLLARQDVGPWVQYKLDKGIDHILLDEAQDTSPEQWQVVKSIAGEFFSGHSARNVTRTIFAVGDEKQSIYSFQGAAPESFAESGRGFAHLVRDARQDFSPVRLTLSFRSTNDVLHAVDRVFDRAETRRGLAAETITHSAWRHNDPGYVEVWESIGAQQAEEPEDWTKSVDHAKAPAVQLATQVANTIAKWIDSQEIIEGQGRRLTPGDVLVLVRKRDSFVHALSRSLKDLDIAVAGADRLKLVSHIAVQDMLALGRFLLLPHDDLSLAGILKSPIFGFDEQRLFDIAASRPKRQPLMAAMRKMADEAADIRATVEMLDRWATEAAFRPPFEFFSGVLQRDGVRRRMIARLGHEAGDILDEFLSFCLAEERTGLPGLSAFIATLESAGPEIKREMDQTRNEVRIMTVHASKGLEAPVVFLVDSGSAPFSDHHLPRLMPFRPSGDLRNVQGYLWRSDIEVKNSVTTGIRDRLRDLADDEYRRLLYVGMTRAEDRLIVCGYHGKRDQAQGVWHRLVMEALAGDVSSTSVPHPVAEGEVIRYRVTDVSQQPIVAAEAPDAARKEEQPPAIAPLPRPEVLPRPLSPSGAAALIEPVVEAGKDTRSPVFDPEGITSFAAARGSAMHRMLQTLPDLARDERADAAGRFLSLFAADWPEAERAKAWESVEAILNDAVYAPLFAEGSRAEVAIAGTLHIQGKERFVSGKIDRLAVTPEAVQIVDFKTNRPAPVALGQVPDAYILQLALYAELLKPLYPGRVIRAALVFTDAPRLIEVPETKLASALARLTQA</sequence>
<dbReference type="GO" id="GO:0033202">
    <property type="term" value="C:DNA helicase complex"/>
    <property type="evidence" value="ECO:0007669"/>
    <property type="project" value="TreeGrafter"/>
</dbReference>
<dbReference type="Gene3D" id="1.10.486.10">
    <property type="entry name" value="PCRA, domain 4"/>
    <property type="match status" value="1"/>
</dbReference>
<comment type="catalytic activity">
    <reaction evidence="14">
        <text>ATP + H2O = ADP + phosphate + H(+)</text>
        <dbReference type="Rhea" id="RHEA:13065"/>
        <dbReference type="ChEBI" id="CHEBI:15377"/>
        <dbReference type="ChEBI" id="CHEBI:15378"/>
        <dbReference type="ChEBI" id="CHEBI:30616"/>
        <dbReference type="ChEBI" id="CHEBI:43474"/>
        <dbReference type="ChEBI" id="CHEBI:456216"/>
        <dbReference type="EC" id="5.6.2.4"/>
    </reaction>
</comment>
<dbReference type="Pfam" id="PF13361">
    <property type="entry name" value="UvrD_C"/>
    <property type="match status" value="2"/>
</dbReference>
<keyword evidence="10" id="KW-0413">Isomerase</keyword>
<evidence type="ECO:0000259" key="16">
    <source>
        <dbReference type="PROSITE" id="PS51198"/>
    </source>
</evidence>
<keyword evidence="7 15" id="KW-0067">ATP-binding</keyword>
<evidence type="ECO:0000313" key="19">
    <source>
        <dbReference type="Proteomes" id="UP000262379"/>
    </source>
</evidence>
<evidence type="ECO:0000256" key="15">
    <source>
        <dbReference type="PROSITE-ProRule" id="PRU00560"/>
    </source>
</evidence>
<evidence type="ECO:0000256" key="14">
    <source>
        <dbReference type="ARBA" id="ARBA00048988"/>
    </source>
</evidence>
<evidence type="ECO:0000256" key="11">
    <source>
        <dbReference type="ARBA" id="ARBA00034617"/>
    </source>
</evidence>
<accession>A0A371XH75</accession>
<keyword evidence="9" id="KW-0234">DNA repair</keyword>
<keyword evidence="1" id="KW-0540">Nuclease</keyword>
<dbReference type="SUPFAM" id="SSF52980">
    <property type="entry name" value="Restriction endonuclease-like"/>
    <property type="match status" value="1"/>
</dbReference>
<feature type="binding site" evidence="15">
    <location>
        <begin position="29"/>
        <end position="36"/>
    </location>
    <ligand>
        <name>ATP</name>
        <dbReference type="ChEBI" id="CHEBI:30616"/>
    </ligand>
</feature>
<evidence type="ECO:0000256" key="3">
    <source>
        <dbReference type="ARBA" id="ARBA00022763"/>
    </source>
</evidence>
<dbReference type="GO" id="GO:0004527">
    <property type="term" value="F:exonuclease activity"/>
    <property type="evidence" value="ECO:0007669"/>
    <property type="project" value="UniProtKB-KW"/>
</dbReference>
<evidence type="ECO:0000256" key="4">
    <source>
        <dbReference type="ARBA" id="ARBA00022801"/>
    </source>
</evidence>
<evidence type="ECO:0000256" key="9">
    <source>
        <dbReference type="ARBA" id="ARBA00023204"/>
    </source>
</evidence>
<reference evidence="19" key="1">
    <citation type="submission" date="2018-08" db="EMBL/GenBank/DDBJ databases">
        <authorList>
            <person name="Im W.T."/>
        </authorList>
    </citation>
    <scope>NUCLEOTIDE SEQUENCE [LARGE SCALE GENOMIC DNA]</scope>
    <source>
        <strain evidence="19">LA-28</strain>
    </source>
</reference>
<dbReference type="GO" id="GO:0003677">
    <property type="term" value="F:DNA binding"/>
    <property type="evidence" value="ECO:0007669"/>
    <property type="project" value="UniProtKB-KW"/>
</dbReference>
<dbReference type="AlphaFoldDB" id="A0A371XH75"/>
<dbReference type="Gene3D" id="3.40.50.300">
    <property type="entry name" value="P-loop containing nucleotide triphosphate hydrolases"/>
    <property type="match status" value="4"/>
</dbReference>
<dbReference type="InterPro" id="IPR027417">
    <property type="entry name" value="P-loop_NTPase"/>
</dbReference>
<evidence type="ECO:0000256" key="13">
    <source>
        <dbReference type="ARBA" id="ARBA00034923"/>
    </source>
</evidence>
<keyword evidence="2 15" id="KW-0547">Nucleotide-binding</keyword>
<dbReference type="PANTHER" id="PTHR11070:SF2">
    <property type="entry name" value="ATP-DEPENDENT DNA HELICASE SRS2"/>
    <property type="match status" value="1"/>
</dbReference>
<evidence type="ECO:0000256" key="2">
    <source>
        <dbReference type="ARBA" id="ARBA00022741"/>
    </source>
</evidence>
<keyword evidence="6" id="KW-0269">Exonuclease</keyword>
<dbReference type="Gene3D" id="3.90.320.10">
    <property type="match status" value="1"/>
</dbReference>
<keyword evidence="3" id="KW-0227">DNA damage</keyword>
<keyword evidence="4 15" id="KW-0378">Hydrolase</keyword>
<name>A0A371XH75_9HYPH</name>
<dbReference type="RefSeq" id="WP_116623005.1">
    <property type="nucleotide sequence ID" value="NZ_QURN01000004.1"/>
</dbReference>
<dbReference type="PROSITE" id="PS51198">
    <property type="entry name" value="UVRD_HELICASE_ATP_BIND"/>
    <property type="match status" value="1"/>
</dbReference>
<keyword evidence="5 15" id="KW-0347">Helicase</keyword>